<dbReference type="Proteomes" id="UP000283077">
    <property type="component" value="Unassembled WGS sequence"/>
</dbReference>
<evidence type="ECO:0000313" key="2">
    <source>
        <dbReference type="EMBL" id="RVU33540.1"/>
    </source>
</evidence>
<feature type="transmembrane region" description="Helical" evidence="1">
    <location>
        <begin position="48"/>
        <end position="72"/>
    </location>
</feature>
<dbReference type="RefSeq" id="WP_127700368.1">
    <property type="nucleotide sequence ID" value="NZ_SACS01000020.1"/>
</dbReference>
<keyword evidence="3" id="KW-1185">Reference proteome</keyword>
<name>A0A437QGW2_9GAMM</name>
<organism evidence="2 3">
    <name type="scientific">Rheinheimera riviphila</name>
    <dbReference type="NCBI Taxonomy" id="1834037"/>
    <lineage>
        <taxon>Bacteria</taxon>
        <taxon>Pseudomonadati</taxon>
        <taxon>Pseudomonadota</taxon>
        <taxon>Gammaproteobacteria</taxon>
        <taxon>Chromatiales</taxon>
        <taxon>Chromatiaceae</taxon>
        <taxon>Rheinheimera</taxon>
    </lineage>
</organism>
<keyword evidence="1" id="KW-0472">Membrane</keyword>
<evidence type="ECO:0000256" key="1">
    <source>
        <dbReference type="SAM" id="Phobius"/>
    </source>
</evidence>
<comment type="caution">
    <text evidence="2">The sequence shown here is derived from an EMBL/GenBank/DDBJ whole genome shotgun (WGS) entry which is preliminary data.</text>
</comment>
<dbReference type="AlphaFoldDB" id="A0A437QGW2"/>
<proteinExistence type="predicted"/>
<protein>
    <submittedName>
        <fullName evidence="2">Uncharacterized protein</fullName>
    </submittedName>
</protein>
<keyword evidence="1" id="KW-0812">Transmembrane</keyword>
<keyword evidence="1" id="KW-1133">Transmembrane helix</keyword>
<dbReference type="OrthoDB" id="9974184at2"/>
<reference evidence="2 3" key="1">
    <citation type="submission" date="2019-01" db="EMBL/GenBank/DDBJ databases">
        <authorList>
            <person name="Chen W.-M."/>
        </authorList>
    </citation>
    <scope>NUCLEOTIDE SEQUENCE [LARGE SCALE GENOMIC DNA]</scope>
    <source>
        <strain evidence="2 3">KYPC3</strain>
    </source>
</reference>
<feature type="transmembrane region" description="Helical" evidence="1">
    <location>
        <begin position="12"/>
        <end position="36"/>
    </location>
</feature>
<sequence length="149" mass="16286">MNLGDAGNISKLSAILVIPMIAAAIYLEFGLWVVLLSESWHEYISSDYGVVSLAAKAIAFFVCVGAVAFVFISFNSFLLGHKPFLYFLALSLLTFGLLGLGSNIEAIATKQEMPIVKNIAYWHLAALCWGFDIFNTVENSTNNQRQADA</sequence>
<dbReference type="EMBL" id="SACS01000020">
    <property type="protein sequence ID" value="RVU33540.1"/>
    <property type="molecule type" value="Genomic_DNA"/>
</dbReference>
<evidence type="ECO:0000313" key="3">
    <source>
        <dbReference type="Proteomes" id="UP000283077"/>
    </source>
</evidence>
<feature type="transmembrane region" description="Helical" evidence="1">
    <location>
        <begin position="84"/>
        <end position="104"/>
    </location>
</feature>
<gene>
    <name evidence="2" type="ORF">EOE67_16115</name>
</gene>
<accession>A0A437QGW2</accession>